<dbReference type="InterPro" id="IPR016064">
    <property type="entry name" value="NAD/diacylglycerol_kinase_sf"/>
</dbReference>
<gene>
    <name evidence="1" type="ORF">I7X12_16015</name>
</gene>
<dbReference type="GO" id="GO:0006741">
    <property type="term" value="P:NADP+ biosynthetic process"/>
    <property type="evidence" value="ECO:0007669"/>
    <property type="project" value="TreeGrafter"/>
</dbReference>
<evidence type="ECO:0000313" key="2">
    <source>
        <dbReference type="Proteomes" id="UP000595001"/>
    </source>
</evidence>
<dbReference type="AlphaFoldDB" id="A0A7T3FWZ5"/>
<evidence type="ECO:0000313" key="1">
    <source>
        <dbReference type="EMBL" id="QPV62230.1"/>
    </source>
</evidence>
<dbReference type="InterPro" id="IPR017437">
    <property type="entry name" value="ATP-NAD_kinase_PpnK-typ_C"/>
</dbReference>
<dbReference type="GeneID" id="60590030"/>
<sequence>MSDSPVVGVVGAEADAVVAAVESAGARATAGTAKRVVEGSDAVVAVGESALLAVARTGTDDPVLPVCAGPGVRSLPREEVPTGVADFVAGDYEQVDHPLVGVNVAGRTRATVLFDLMLVSAEPAQISEYTVERGDERVAQFRADGVVVATPAGSSGYASAAGGPILTTDTDAVAVVPVAPFETDIDHWVLPPEGLGVSVERDETTVHLLADDRVVGPVEPHDPVYVTPAGSVPLAVVAASRSPFPPA</sequence>
<dbReference type="GO" id="GO:0003951">
    <property type="term" value="F:NAD+ kinase activity"/>
    <property type="evidence" value="ECO:0007669"/>
    <property type="project" value="InterPro"/>
</dbReference>
<dbReference type="KEGG" id="hlt:I7X12_16015"/>
<proteinExistence type="predicted"/>
<dbReference type="Pfam" id="PF20143">
    <property type="entry name" value="NAD_kinase_C"/>
    <property type="match status" value="1"/>
</dbReference>
<dbReference type="Gene3D" id="2.60.200.30">
    <property type="entry name" value="Probable inorganic polyphosphate/atp-NAD kinase, domain 2"/>
    <property type="match status" value="1"/>
</dbReference>
<dbReference type="EMBL" id="CP065856">
    <property type="protein sequence ID" value="QPV62230.1"/>
    <property type="molecule type" value="Genomic_DNA"/>
</dbReference>
<dbReference type="OrthoDB" id="170401at2157"/>
<keyword evidence="2" id="KW-1185">Reference proteome</keyword>
<protein>
    <submittedName>
        <fullName evidence="1">NAD(+)/NADH kinase</fullName>
    </submittedName>
</protein>
<keyword evidence="1" id="KW-0808">Transferase</keyword>
<organism evidence="1 2">
    <name type="scientific">Halosimplex litoreum</name>
    <dbReference type="NCBI Taxonomy" id="1198301"/>
    <lineage>
        <taxon>Archaea</taxon>
        <taxon>Methanobacteriati</taxon>
        <taxon>Methanobacteriota</taxon>
        <taxon>Stenosarchaea group</taxon>
        <taxon>Halobacteria</taxon>
        <taxon>Halobacteriales</taxon>
        <taxon>Haloarculaceae</taxon>
        <taxon>Halosimplex</taxon>
    </lineage>
</organism>
<dbReference type="PANTHER" id="PTHR20275:SF43">
    <property type="entry name" value="BIFUNCTIONAL NADP PHOSPHATASE_NAD KINASE"/>
    <property type="match status" value="1"/>
</dbReference>
<dbReference type="Proteomes" id="UP000595001">
    <property type="component" value="Chromosome"/>
</dbReference>
<name>A0A7T3FWZ5_9EURY</name>
<dbReference type="GO" id="GO:0019674">
    <property type="term" value="P:NAD+ metabolic process"/>
    <property type="evidence" value="ECO:0007669"/>
    <property type="project" value="InterPro"/>
</dbReference>
<dbReference type="PANTHER" id="PTHR20275">
    <property type="entry name" value="NAD KINASE"/>
    <property type="match status" value="1"/>
</dbReference>
<dbReference type="SUPFAM" id="SSF111331">
    <property type="entry name" value="NAD kinase/diacylglycerol kinase-like"/>
    <property type="match status" value="1"/>
</dbReference>
<keyword evidence="1" id="KW-0418">Kinase</keyword>
<dbReference type="RefSeq" id="WP_198061042.1">
    <property type="nucleotide sequence ID" value="NZ_CP065856.1"/>
</dbReference>
<reference evidence="1 2" key="1">
    <citation type="submission" date="2020-12" db="EMBL/GenBank/DDBJ databases">
        <title>Halosimplex halophilum sp. nov. and Halosimplex salinum sp. nov., two new members of the genus Halosimplex.</title>
        <authorList>
            <person name="Cui H.L."/>
        </authorList>
    </citation>
    <scope>NUCLEOTIDE SEQUENCE [LARGE SCALE GENOMIC DNA]</scope>
    <source>
        <strain evidence="1 2">YGH94</strain>
    </source>
</reference>
<accession>A0A7T3FWZ5</accession>